<dbReference type="InterPro" id="IPR009351">
    <property type="entry name" value="AlkZ-like"/>
</dbReference>
<accession>A0A1I2GKS7</accession>
<organism evidence="1 2">
    <name type="scientific">Sulfitobacter brevis</name>
    <dbReference type="NCBI Taxonomy" id="74348"/>
    <lineage>
        <taxon>Bacteria</taxon>
        <taxon>Pseudomonadati</taxon>
        <taxon>Pseudomonadota</taxon>
        <taxon>Alphaproteobacteria</taxon>
        <taxon>Rhodobacterales</taxon>
        <taxon>Roseobacteraceae</taxon>
        <taxon>Sulfitobacter</taxon>
    </lineage>
</organism>
<dbReference type="Pfam" id="PF06224">
    <property type="entry name" value="AlkZ-like"/>
    <property type="match status" value="1"/>
</dbReference>
<dbReference type="EMBL" id="FOMW01000025">
    <property type="protein sequence ID" value="SFF17437.1"/>
    <property type="molecule type" value="Genomic_DNA"/>
</dbReference>
<proteinExistence type="predicted"/>
<reference evidence="1 2" key="1">
    <citation type="submission" date="2016-10" db="EMBL/GenBank/DDBJ databases">
        <authorList>
            <person name="de Groot N.N."/>
        </authorList>
    </citation>
    <scope>NUCLEOTIDE SEQUENCE [LARGE SCALE GENOMIC DNA]</scope>
    <source>
        <strain evidence="1 2">DSM 11443</strain>
    </source>
</reference>
<dbReference type="AlphaFoldDB" id="A0A1I2GKS7"/>
<gene>
    <name evidence="1" type="ORF">SAMN04488523_12524</name>
</gene>
<dbReference type="PANTHER" id="PTHR30528:SF0">
    <property type="entry name" value="CYTOPLASMIC PROTEIN"/>
    <property type="match status" value="1"/>
</dbReference>
<evidence type="ECO:0000313" key="2">
    <source>
        <dbReference type="Proteomes" id="UP000198977"/>
    </source>
</evidence>
<dbReference type="Proteomes" id="UP000198977">
    <property type="component" value="Unassembled WGS sequence"/>
</dbReference>
<keyword evidence="2" id="KW-1185">Reference proteome</keyword>
<dbReference type="PANTHER" id="PTHR30528">
    <property type="entry name" value="CYTOPLASMIC PROTEIN"/>
    <property type="match status" value="1"/>
</dbReference>
<sequence>MTHCAATGASSRLLTLTNSQARRVFLDRHRLSEVPQGAASGAALLSLIDALGFVQLDSINTVARAHDLILFARRPRYRPKALKRLYEQDKALFEHWTHDAAVIPMSFYPWWQLRRQRDAERLKGRWRDWQGHRFEDQFKTVLAQIREHGPVCSGDVGKDEARSKGGWWDWHPSKTALEYLWRTGALCVVGREGFQKRYDLTERVIEQHLCDETEVDVTATVAWCCDQALSRLGFATSGELAAFWGHIAPAEAKIWCDAEIAQGRLEQVAITSDDGSVKIAFARPELAVDPALEVAPTNRLRVLSPFDPALRDRKRAARLFGFDYRIEVFVPEAQRKFGYYVFPILQGDRIVGRVDMKAFRNEDTLRVRALWPEKGVQWGQGRQRAFEAELNRIVKIAGVSQIAFTDGWMRGPAQELL</sequence>
<evidence type="ECO:0000313" key="1">
    <source>
        <dbReference type="EMBL" id="SFF17437.1"/>
    </source>
</evidence>
<evidence type="ECO:0008006" key="3">
    <source>
        <dbReference type="Google" id="ProtNLM"/>
    </source>
</evidence>
<protein>
    <recommendedName>
        <fullName evidence="3">Winged helix-turn-helix domain-containing protein</fullName>
    </recommendedName>
</protein>
<name>A0A1I2GKS7_9RHOB</name>